<dbReference type="SUPFAM" id="SSF53254">
    <property type="entry name" value="Phosphoglycerate mutase-like"/>
    <property type="match status" value="1"/>
</dbReference>
<reference evidence="1 2" key="1">
    <citation type="submission" date="2023-05" db="EMBL/GenBank/DDBJ databases">
        <title>A 100% complete, gapless, phased diploid assembly of the Scenedesmus obliquus UTEX 3031 genome.</title>
        <authorList>
            <person name="Biondi T.C."/>
            <person name="Hanschen E.R."/>
            <person name="Kwon T."/>
            <person name="Eng W."/>
            <person name="Kruse C.P.S."/>
            <person name="Koehler S.I."/>
            <person name="Kunde Y."/>
            <person name="Gleasner C.D."/>
            <person name="You Mak K.T."/>
            <person name="Polle J."/>
            <person name="Hovde B.T."/>
            <person name="Starkenburg S.R."/>
        </authorList>
    </citation>
    <scope>NUCLEOTIDE SEQUENCE [LARGE SCALE GENOMIC DNA]</scope>
    <source>
        <strain evidence="1 2">DOE0152z</strain>
    </source>
</reference>
<dbReference type="EMBL" id="CP126223">
    <property type="protein sequence ID" value="WIA23427.1"/>
    <property type="molecule type" value="Genomic_DNA"/>
</dbReference>
<organism evidence="1 2">
    <name type="scientific">Tetradesmus obliquus</name>
    <name type="common">Green alga</name>
    <name type="synonym">Acutodesmus obliquus</name>
    <dbReference type="NCBI Taxonomy" id="3088"/>
    <lineage>
        <taxon>Eukaryota</taxon>
        <taxon>Viridiplantae</taxon>
        <taxon>Chlorophyta</taxon>
        <taxon>core chlorophytes</taxon>
        <taxon>Chlorophyceae</taxon>
        <taxon>CS clade</taxon>
        <taxon>Sphaeropleales</taxon>
        <taxon>Scenedesmaceae</taxon>
        <taxon>Tetradesmus</taxon>
    </lineage>
</organism>
<gene>
    <name evidence="1" type="ORF">OEZ85_000182</name>
</gene>
<dbReference type="Gene3D" id="3.40.50.1240">
    <property type="entry name" value="Phosphoglycerate mutase-like"/>
    <property type="match status" value="1"/>
</dbReference>
<keyword evidence="2" id="KW-1185">Reference proteome</keyword>
<protein>
    <submittedName>
        <fullName evidence="1">Uncharacterized protein</fullName>
    </submittedName>
</protein>
<proteinExistence type="predicted"/>
<evidence type="ECO:0000313" key="1">
    <source>
        <dbReference type="EMBL" id="WIA23427.1"/>
    </source>
</evidence>
<evidence type="ECO:0000313" key="2">
    <source>
        <dbReference type="Proteomes" id="UP001244341"/>
    </source>
</evidence>
<accession>A0ABY8UQ94</accession>
<sequence>MALQLGRRLRERYIVRHRLLPPQYGVPASGRRFPASASTPLLAETTASQRTVLTLQGVFSGLYPAGTVAKGVAVPVACRKAAREIMVGGNATCPVLLLLTAPMQALQDEQVSRDPQLRRRAARVHSGATTAGRDTCELGPAAGDTGLHGC</sequence>
<dbReference type="Proteomes" id="UP001244341">
    <property type="component" value="Chromosome 16b"/>
</dbReference>
<name>A0ABY8UQ94_TETOB</name>
<dbReference type="InterPro" id="IPR029033">
    <property type="entry name" value="His_PPase_superfam"/>
</dbReference>